<keyword evidence="4 8" id="KW-0964">Secreted</keyword>
<evidence type="ECO:0000256" key="6">
    <source>
        <dbReference type="ARBA" id="ARBA00022759"/>
    </source>
</evidence>
<accession>A0ABZ2NJG7</accession>
<evidence type="ECO:0000256" key="7">
    <source>
        <dbReference type="ARBA" id="ARBA00022801"/>
    </source>
</evidence>
<dbReference type="EC" id="3.1.27.-" evidence="8"/>
<proteinExistence type="inferred from homology"/>
<dbReference type="Proteomes" id="UP001377337">
    <property type="component" value="Chromosome"/>
</dbReference>
<dbReference type="InterPro" id="IPR016191">
    <property type="entry name" value="Ribonuclease/ribotoxin"/>
</dbReference>
<protein>
    <recommendedName>
        <fullName evidence="3 8">Ribonuclease</fullName>
        <ecNumber evidence="8">3.1.27.-</ecNumber>
    </recommendedName>
</protein>
<dbReference type="Gene3D" id="3.10.450.30">
    <property type="entry name" value="Microbial ribonucleases"/>
    <property type="match status" value="1"/>
</dbReference>
<gene>
    <name evidence="9" type="ORF">WCV65_01965</name>
</gene>
<dbReference type="InterPro" id="IPR001887">
    <property type="entry name" value="Barnase"/>
</dbReference>
<evidence type="ECO:0000256" key="3">
    <source>
        <dbReference type="ARBA" id="ARBA00022214"/>
    </source>
</evidence>
<keyword evidence="7 8" id="KW-0378">Hydrolase</keyword>
<evidence type="ECO:0000256" key="2">
    <source>
        <dbReference type="ARBA" id="ARBA00009006"/>
    </source>
</evidence>
<evidence type="ECO:0000256" key="4">
    <source>
        <dbReference type="ARBA" id="ARBA00022525"/>
    </source>
</evidence>
<feature type="signal peptide" evidence="8">
    <location>
        <begin position="1"/>
        <end position="28"/>
    </location>
</feature>
<organism evidence="9 10">
    <name type="scientific">Metabacillus sediminis</name>
    <dbReference type="NCBI Taxonomy" id="3117746"/>
    <lineage>
        <taxon>Bacteria</taxon>
        <taxon>Bacillati</taxon>
        <taxon>Bacillota</taxon>
        <taxon>Bacilli</taxon>
        <taxon>Bacillales</taxon>
        <taxon>Bacillaceae</taxon>
        <taxon>Metabacillus</taxon>
    </lineage>
</organism>
<keyword evidence="10" id="KW-1185">Reference proteome</keyword>
<evidence type="ECO:0000256" key="1">
    <source>
        <dbReference type="ARBA" id="ARBA00004613"/>
    </source>
</evidence>
<dbReference type="EMBL" id="CP147407">
    <property type="protein sequence ID" value="WXB97297.1"/>
    <property type="molecule type" value="Genomic_DNA"/>
</dbReference>
<evidence type="ECO:0000256" key="8">
    <source>
        <dbReference type="PIRNR" id="PIRNR001013"/>
    </source>
</evidence>
<keyword evidence="6 8" id="KW-0255">Endonuclease</keyword>
<evidence type="ECO:0000313" key="10">
    <source>
        <dbReference type="Proteomes" id="UP001377337"/>
    </source>
</evidence>
<comment type="similarity">
    <text evidence="2 8">Belongs to the ribonuclease N1/T1 family.</text>
</comment>
<reference evidence="9 10" key="1">
    <citation type="submission" date="2024-02" db="EMBL/GenBank/DDBJ databases">
        <title>Seven novel Bacillus-like species.</title>
        <authorList>
            <person name="Liu G."/>
        </authorList>
    </citation>
    <scope>NUCLEOTIDE SEQUENCE [LARGE SCALE GENOMIC DNA]</scope>
    <source>
        <strain evidence="9 10">FJAT-52054</strain>
    </source>
</reference>
<dbReference type="PRINTS" id="PR00117">
    <property type="entry name" value="BARNASE"/>
</dbReference>
<dbReference type="RefSeq" id="WP_035408381.1">
    <property type="nucleotide sequence ID" value="NZ_CP147407.1"/>
</dbReference>
<dbReference type="SUPFAM" id="SSF53933">
    <property type="entry name" value="Microbial ribonucleases"/>
    <property type="match status" value="1"/>
</dbReference>
<keyword evidence="8" id="KW-0732">Signal</keyword>
<evidence type="ECO:0000256" key="5">
    <source>
        <dbReference type="ARBA" id="ARBA00022722"/>
    </source>
</evidence>
<keyword evidence="5 8" id="KW-0540">Nuclease</keyword>
<comment type="subcellular location">
    <subcellularLocation>
        <location evidence="1 8">Secreted</location>
    </subcellularLocation>
</comment>
<name>A0ABZ2NJG7_9BACI</name>
<dbReference type="InterPro" id="IPR000026">
    <property type="entry name" value="N1-like"/>
</dbReference>
<dbReference type="PIRSF" id="PIRSF001013">
    <property type="entry name" value="Barnase"/>
    <property type="match status" value="1"/>
</dbReference>
<dbReference type="Pfam" id="PF00545">
    <property type="entry name" value="Ribonuclease"/>
    <property type="match status" value="1"/>
</dbReference>
<evidence type="ECO:0000313" key="9">
    <source>
        <dbReference type="EMBL" id="WXB97297.1"/>
    </source>
</evidence>
<feature type="chain" id="PRO_5045015813" description="Ribonuclease" evidence="8">
    <location>
        <begin position="29"/>
        <end position="146"/>
    </location>
</feature>
<sequence length="146" mass="15930">MNKLMKFGAMVALIFALAFGGLSPVSNEAPQAKAAAVESITSFDGIIDYLKAYGELPPNFVTKSEASYYGWVSSKCNLADVLPGYSIGGDVFSNREGLLPAKSGRVYYEADAYYTSGCRNASRVVFSNDGLYYTTSDHYKTFTRVY</sequence>